<feature type="non-terminal residue" evidence="3">
    <location>
        <position position="1"/>
    </location>
</feature>
<evidence type="ECO:0000313" key="3">
    <source>
        <dbReference type="EMBL" id="CEK50806.1"/>
    </source>
</evidence>
<gene>
    <name evidence="3" type="primary">ORF11721</name>
</gene>
<name>A0A0B6Y4N3_9EUPU</name>
<reference evidence="3" key="1">
    <citation type="submission" date="2014-12" db="EMBL/GenBank/DDBJ databases">
        <title>Insight into the proteome of Arion vulgaris.</title>
        <authorList>
            <person name="Aradska J."/>
            <person name="Bulat T."/>
            <person name="Smidak R."/>
            <person name="Sarate P."/>
            <person name="Gangsoo J."/>
            <person name="Sialana F."/>
            <person name="Bilban M."/>
            <person name="Lubec G."/>
        </authorList>
    </citation>
    <scope>NUCLEOTIDE SEQUENCE</scope>
    <source>
        <tissue evidence="3">Skin</tissue>
    </source>
</reference>
<dbReference type="EMBL" id="HACG01003941">
    <property type="protein sequence ID" value="CEK50806.1"/>
    <property type="molecule type" value="Transcribed_RNA"/>
</dbReference>
<sequence>SNHMCLVCNQTIVGLQNYVGHFKTHAIPQESHIAEQKFNPSDIKGVLVAGSRGDGLVSQNKNLRSDHHQQSNENVQESC</sequence>
<evidence type="ECO:0000259" key="2">
    <source>
        <dbReference type="PROSITE" id="PS00028"/>
    </source>
</evidence>
<proteinExistence type="predicted"/>
<protein>
    <recommendedName>
        <fullName evidence="2">C2H2-type domain-containing protein</fullName>
    </recommendedName>
</protein>
<feature type="non-terminal residue" evidence="3">
    <location>
        <position position="79"/>
    </location>
</feature>
<dbReference type="PROSITE" id="PS00028">
    <property type="entry name" value="ZINC_FINGER_C2H2_1"/>
    <property type="match status" value="1"/>
</dbReference>
<dbReference type="InterPro" id="IPR013087">
    <property type="entry name" value="Znf_C2H2_type"/>
</dbReference>
<dbReference type="AlphaFoldDB" id="A0A0B6Y4N3"/>
<feature type="region of interest" description="Disordered" evidence="1">
    <location>
        <begin position="57"/>
        <end position="79"/>
    </location>
</feature>
<accession>A0A0B6Y4N3</accession>
<organism evidence="3">
    <name type="scientific">Arion vulgaris</name>
    <dbReference type="NCBI Taxonomy" id="1028688"/>
    <lineage>
        <taxon>Eukaryota</taxon>
        <taxon>Metazoa</taxon>
        <taxon>Spiralia</taxon>
        <taxon>Lophotrochozoa</taxon>
        <taxon>Mollusca</taxon>
        <taxon>Gastropoda</taxon>
        <taxon>Heterobranchia</taxon>
        <taxon>Euthyneura</taxon>
        <taxon>Panpulmonata</taxon>
        <taxon>Eupulmonata</taxon>
        <taxon>Stylommatophora</taxon>
        <taxon>Helicina</taxon>
        <taxon>Arionoidea</taxon>
        <taxon>Arionidae</taxon>
        <taxon>Arion</taxon>
    </lineage>
</organism>
<feature type="domain" description="C2H2-type" evidence="2">
    <location>
        <begin position="5"/>
        <end position="25"/>
    </location>
</feature>
<evidence type="ECO:0000256" key="1">
    <source>
        <dbReference type="SAM" id="MobiDB-lite"/>
    </source>
</evidence>